<organism evidence="3 4">
    <name type="scientific">Candidatus Dojkabacteria bacterium</name>
    <dbReference type="NCBI Taxonomy" id="2099670"/>
    <lineage>
        <taxon>Bacteria</taxon>
        <taxon>Candidatus Dojkabacteria</taxon>
    </lineage>
</organism>
<protein>
    <submittedName>
        <fullName evidence="3">Glycosyltransferase</fullName>
        <ecNumber evidence="3">2.4.-.-</ecNumber>
    </submittedName>
</protein>
<dbReference type="PANTHER" id="PTHR46401:SF2">
    <property type="entry name" value="GLYCOSYLTRANSFERASE WBBK-RELATED"/>
    <property type="match status" value="1"/>
</dbReference>
<reference evidence="3" key="1">
    <citation type="submission" date="2020-04" db="EMBL/GenBank/DDBJ databases">
        <authorList>
            <person name="Zhang T."/>
        </authorList>
    </citation>
    <scope>NUCLEOTIDE SEQUENCE</scope>
    <source>
        <strain evidence="3">HKST-UBA09</strain>
    </source>
</reference>
<evidence type="ECO:0000313" key="4">
    <source>
        <dbReference type="Proteomes" id="UP000714915"/>
    </source>
</evidence>
<dbReference type="Gene3D" id="3.40.50.2000">
    <property type="entry name" value="Glycogen Phosphorylase B"/>
    <property type="match status" value="1"/>
</dbReference>
<evidence type="ECO:0000259" key="2">
    <source>
        <dbReference type="Pfam" id="PF00534"/>
    </source>
</evidence>
<dbReference type="GO" id="GO:0009103">
    <property type="term" value="P:lipopolysaccharide biosynthetic process"/>
    <property type="evidence" value="ECO:0007669"/>
    <property type="project" value="TreeGrafter"/>
</dbReference>
<accession>A0A955RM08</accession>
<dbReference type="EC" id="2.4.-.-" evidence="3"/>
<dbReference type="SUPFAM" id="SSF53756">
    <property type="entry name" value="UDP-Glycosyltransferase/glycogen phosphorylase"/>
    <property type="match status" value="1"/>
</dbReference>
<evidence type="ECO:0000313" key="3">
    <source>
        <dbReference type="EMBL" id="MCA9387280.1"/>
    </source>
</evidence>
<proteinExistence type="predicted"/>
<gene>
    <name evidence="3" type="ORF">KC669_04570</name>
</gene>
<evidence type="ECO:0000256" key="1">
    <source>
        <dbReference type="ARBA" id="ARBA00022679"/>
    </source>
</evidence>
<sequence length="262" mass="29609">LAKEEVNSYITLHAVKGKGFNIALECKNLHLAKSVFIHNKEDFDAVPTDNKVLMYHPRKLVTRRSKTSIRKKLGLESYSPIIITHGKLVLQKIDIKSVLKAMKELKKENPNILYIAMNAVVASNSSAKSDFDRLQEIVREFDLEENVLFVPDFLSEEEVFIFIQSADIALFPYKDVGESASAAVSKALATLTPTITTDIKMFSEFSSQVKKIKNSDSSEIITGINELLKNPALMNNLQNESMSFINEYSFDMQALRTLSYYK</sequence>
<dbReference type="GO" id="GO:0016757">
    <property type="term" value="F:glycosyltransferase activity"/>
    <property type="evidence" value="ECO:0007669"/>
    <property type="project" value="UniProtKB-KW"/>
</dbReference>
<keyword evidence="3" id="KW-0328">Glycosyltransferase</keyword>
<feature type="domain" description="Glycosyl transferase family 1" evidence="2">
    <location>
        <begin position="66"/>
        <end position="240"/>
    </location>
</feature>
<dbReference type="Proteomes" id="UP000714915">
    <property type="component" value="Unassembled WGS sequence"/>
</dbReference>
<dbReference type="PANTHER" id="PTHR46401">
    <property type="entry name" value="GLYCOSYLTRANSFERASE WBBK-RELATED"/>
    <property type="match status" value="1"/>
</dbReference>
<name>A0A955RM08_9BACT</name>
<dbReference type="EMBL" id="JAGQLF010000078">
    <property type="protein sequence ID" value="MCA9387280.1"/>
    <property type="molecule type" value="Genomic_DNA"/>
</dbReference>
<reference evidence="3" key="2">
    <citation type="journal article" date="2021" name="Microbiome">
        <title>Successional dynamics and alternative stable states in a saline activated sludge microbial community over 9 years.</title>
        <authorList>
            <person name="Wang Y."/>
            <person name="Ye J."/>
            <person name="Ju F."/>
            <person name="Liu L."/>
            <person name="Boyd J.A."/>
            <person name="Deng Y."/>
            <person name="Parks D.H."/>
            <person name="Jiang X."/>
            <person name="Yin X."/>
            <person name="Woodcroft B.J."/>
            <person name="Tyson G.W."/>
            <person name="Hugenholtz P."/>
            <person name="Polz M.F."/>
            <person name="Zhang T."/>
        </authorList>
    </citation>
    <scope>NUCLEOTIDE SEQUENCE</scope>
    <source>
        <strain evidence="3">HKST-UBA09</strain>
    </source>
</reference>
<dbReference type="Pfam" id="PF00534">
    <property type="entry name" value="Glycos_transf_1"/>
    <property type="match status" value="1"/>
</dbReference>
<dbReference type="InterPro" id="IPR001296">
    <property type="entry name" value="Glyco_trans_1"/>
</dbReference>
<dbReference type="AlphaFoldDB" id="A0A955RM08"/>
<feature type="non-terminal residue" evidence="3">
    <location>
        <position position="1"/>
    </location>
</feature>
<comment type="caution">
    <text evidence="3">The sequence shown here is derived from an EMBL/GenBank/DDBJ whole genome shotgun (WGS) entry which is preliminary data.</text>
</comment>
<keyword evidence="1 3" id="KW-0808">Transferase</keyword>